<evidence type="ECO:0000256" key="7">
    <source>
        <dbReference type="ARBA" id="ARBA00022603"/>
    </source>
</evidence>
<dbReference type="EC" id="2.1.1.193" evidence="3 12"/>
<dbReference type="Gene3D" id="2.40.240.20">
    <property type="entry name" value="Hypothetical PUA domain-like, domain 1"/>
    <property type="match status" value="1"/>
</dbReference>
<keyword evidence="9 12" id="KW-0949">S-adenosyl-L-methionine</keyword>
<dbReference type="PANTHER" id="PTHR30027:SF3">
    <property type="entry name" value="16S RRNA (URACIL(1498)-N(3))-METHYLTRANSFERASE"/>
    <property type="match status" value="1"/>
</dbReference>
<dbReference type="GO" id="GO:0070042">
    <property type="term" value="F:rRNA (uridine-N3-)-methyltransferase activity"/>
    <property type="evidence" value="ECO:0007669"/>
    <property type="project" value="TreeGrafter"/>
</dbReference>
<reference evidence="15" key="1">
    <citation type="submission" date="2017-11" db="EMBL/GenBank/DDBJ databases">
        <title>Otitis media/interna in a cat caused by the recently described species Corynebacterium provencense.</title>
        <authorList>
            <person name="Kittl S."/>
            <person name="Brodard I."/>
            <person name="Rychener L."/>
            <person name="Jores J."/>
            <person name="Roosje P."/>
            <person name="Gobeli Brawand S."/>
        </authorList>
    </citation>
    <scope>NUCLEOTIDE SEQUENCE [LARGE SCALE GENOMIC DNA]</scope>
    <source>
        <strain evidence="15">17KM38</strain>
    </source>
</reference>
<comment type="similarity">
    <text evidence="2 12">Belongs to the RNA methyltransferase RsmE family.</text>
</comment>
<protein>
    <recommendedName>
        <fullName evidence="4 12">Ribosomal RNA small subunit methyltransferase E</fullName>
        <ecNumber evidence="3 12">2.1.1.193</ecNumber>
    </recommendedName>
</protein>
<evidence type="ECO:0000256" key="5">
    <source>
        <dbReference type="ARBA" id="ARBA00022490"/>
    </source>
</evidence>
<dbReference type="KEGG" id="cpre:Csp1_17580"/>
<dbReference type="NCBIfam" id="NF008693">
    <property type="entry name" value="PRK11713.2-3"/>
    <property type="match status" value="1"/>
</dbReference>
<evidence type="ECO:0000256" key="8">
    <source>
        <dbReference type="ARBA" id="ARBA00022679"/>
    </source>
</evidence>
<dbReference type="CDD" id="cd18084">
    <property type="entry name" value="RsmE-like"/>
    <property type="match status" value="1"/>
</dbReference>
<dbReference type="OrthoDB" id="9808126at2"/>
<dbReference type="PANTHER" id="PTHR30027">
    <property type="entry name" value="RIBOSOMAL RNA SMALL SUBUNIT METHYLTRANSFERASE E"/>
    <property type="match status" value="1"/>
</dbReference>
<evidence type="ECO:0000256" key="4">
    <source>
        <dbReference type="ARBA" id="ARBA00013673"/>
    </source>
</evidence>
<dbReference type="InterPro" id="IPR046886">
    <property type="entry name" value="RsmE_MTase_dom"/>
</dbReference>
<dbReference type="SUPFAM" id="SSF75217">
    <property type="entry name" value="alpha/beta knot"/>
    <property type="match status" value="1"/>
</dbReference>
<evidence type="ECO:0000256" key="9">
    <source>
        <dbReference type="ARBA" id="ARBA00022691"/>
    </source>
</evidence>
<dbReference type="AlphaFoldDB" id="A0A2Z3YWU9"/>
<evidence type="ECO:0000256" key="1">
    <source>
        <dbReference type="ARBA" id="ARBA00004496"/>
    </source>
</evidence>
<evidence type="ECO:0000256" key="2">
    <source>
        <dbReference type="ARBA" id="ARBA00005528"/>
    </source>
</evidence>
<keyword evidence="5 12" id="KW-0963">Cytoplasm</keyword>
<dbReference type="EMBL" id="CP024988">
    <property type="protein sequence ID" value="AWT26537.1"/>
    <property type="molecule type" value="Genomic_DNA"/>
</dbReference>
<comment type="subcellular location">
    <subcellularLocation>
        <location evidence="1 12">Cytoplasm</location>
    </subcellularLocation>
</comment>
<dbReference type="Pfam" id="PF04452">
    <property type="entry name" value="Methyltrans_RNA"/>
    <property type="match status" value="1"/>
</dbReference>
<evidence type="ECO:0000256" key="6">
    <source>
        <dbReference type="ARBA" id="ARBA00022552"/>
    </source>
</evidence>
<dbReference type="GO" id="GO:0070475">
    <property type="term" value="P:rRNA base methylation"/>
    <property type="evidence" value="ECO:0007669"/>
    <property type="project" value="TreeGrafter"/>
</dbReference>
<comment type="catalytic activity">
    <reaction evidence="11 12">
        <text>uridine(1498) in 16S rRNA + S-adenosyl-L-methionine = N(3)-methyluridine(1498) in 16S rRNA + S-adenosyl-L-homocysteine + H(+)</text>
        <dbReference type="Rhea" id="RHEA:42920"/>
        <dbReference type="Rhea" id="RHEA-COMP:10283"/>
        <dbReference type="Rhea" id="RHEA-COMP:10284"/>
        <dbReference type="ChEBI" id="CHEBI:15378"/>
        <dbReference type="ChEBI" id="CHEBI:57856"/>
        <dbReference type="ChEBI" id="CHEBI:59789"/>
        <dbReference type="ChEBI" id="CHEBI:65315"/>
        <dbReference type="ChEBI" id="CHEBI:74502"/>
        <dbReference type="EC" id="2.1.1.193"/>
    </reaction>
</comment>
<keyword evidence="15" id="KW-1185">Reference proteome</keyword>
<dbReference type="InterPro" id="IPR029028">
    <property type="entry name" value="Alpha/beta_knot_MTases"/>
</dbReference>
<evidence type="ECO:0000313" key="15">
    <source>
        <dbReference type="Proteomes" id="UP000247696"/>
    </source>
</evidence>
<evidence type="ECO:0000256" key="10">
    <source>
        <dbReference type="ARBA" id="ARBA00025699"/>
    </source>
</evidence>
<dbReference type="Proteomes" id="UP000247696">
    <property type="component" value="Chromosome"/>
</dbReference>
<dbReference type="Gene3D" id="3.40.1280.10">
    <property type="match status" value="1"/>
</dbReference>
<dbReference type="InterPro" id="IPR029026">
    <property type="entry name" value="tRNA_m1G_MTases_N"/>
</dbReference>
<dbReference type="NCBIfam" id="TIGR00046">
    <property type="entry name" value="RsmE family RNA methyltransferase"/>
    <property type="match status" value="1"/>
</dbReference>
<dbReference type="STRING" id="1737425.GCA_900049755_02685"/>
<evidence type="ECO:0000256" key="12">
    <source>
        <dbReference type="PIRNR" id="PIRNR015601"/>
    </source>
</evidence>
<evidence type="ECO:0000256" key="3">
    <source>
        <dbReference type="ARBA" id="ARBA00012328"/>
    </source>
</evidence>
<accession>A0A2Z3YWU9</accession>
<dbReference type="RefSeq" id="WP_110481572.1">
    <property type="nucleotide sequence ID" value="NZ_CP024988.1"/>
</dbReference>
<feature type="domain" description="Ribosomal RNA small subunit methyltransferase E methyltransferase" evidence="13">
    <location>
        <begin position="78"/>
        <end position="247"/>
    </location>
</feature>
<dbReference type="PIRSF" id="PIRSF015601">
    <property type="entry name" value="MTase_slr0722"/>
    <property type="match status" value="1"/>
</dbReference>
<dbReference type="GO" id="GO:0005737">
    <property type="term" value="C:cytoplasm"/>
    <property type="evidence" value="ECO:0007669"/>
    <property type="project" value="UniProtKB-SubCell"/>
</dbReference>
<sequence>MTDPVFLVPDLPAQIDRAGVTGLLRLPPAEARHAGVKRIRRGEQIVLTDGAGLGVTATWTGEGDTATGTGVLPRLTPRPRVTVVQALPKAERSELAVDLAVQAGADRIIPWQADRCIAKWDRKAAKARSRWEATAVSAMKQSRRTEGAVVGELLTDIAGLPRALSGRPWREPVETTRILVLHEEAATPLAEIDLDVDEIVLVIGPEGGVSPRELAVVASFDDPGGPVVLGPEVYRSAAAAAVALGAVGVLTDRWAR</sequence>
<gene>
    <name evidence="14" type="primary">rsmE</name>
    <name evidence="14" type="ORF">Csp1_17580</name>
</gene>
<name>A0A2Z3YWU9_9CORY</name>
<proteinExistence type="inferred from homology"/>
<keyword evidence="6 12" id="KW-0698">rRNA processing</keyword>
<evidence type="ECO:0000259" key="13">
    <source>
        <dbReference type="Pfam" id="PF04452"/>
    </source>
</evidence>
<evidence type="ECO:0000313" key="14">
    <source>
        <dbReference type="EMBL" id="AWT26537.1"/>
    </source>
</evidence>
<dbReference type="InterPro" id="IPR006700">
    <property type="entry name" value="RsmE"/>
</dbReference>
<evidence type="ECO:0000256" key="11">
    <source>
        <dbReference type="ARBA" id="ARBA00047944"/>
    </source>
</evidence>
<keyword evidence="7 12" id="KW-0489">Methyltransferase</keyword>
<organism evidence="14 15">
    <name type="scientific">Corynebacterium provencense</name>
    <dbReference type="NCBI Taxonomy" id="1737425"/>
    <lineage>
        <taxon>Bacteria</taxon>
        <taxon>Bacillati</taxon>
        <taxon>Actinomycetota</taxon>
        <taxon>Actinomycetes</taxon>
        <taxon>Mycobacteriales</taxon>
        <taxon>Corynebacteriaceae</taxon>
        <taxon>Corynebacterium</taxon>
    </lineage>
</organism>
<comment type="function">
    <text evidence="10 12">Specifically methylates the N3 position of the uracil ring of uridine 1498 (m3U1498) in 16S rRNA. Acts on the fully assembled 30S ribosomal subunit.</text>
</comment>
<keyword evidence="8 12" id="KW-0808">Transferase</keyword>